<evidence type="ECO:0000256" key="1">
    <source>
        <dbReference type="ARBA" id="ARBA00004496"/>
    </source>
</evidence>
<dbReference type="GO" id="GO:0005829">
    <property type="term" value="C:cytosol"/>
    <property type="evidence" value="ECO:0007669"/>
    <property type="project" value="TreeGrafter"/>
</dbReference>
<dbReference type="GO" id="GO:0000917">
    <property type="term" value="P:division septum assembly"/>
    <property type="evidence" value="ECO:0007669"/>
    <property type="project" value="UniProtKB-KW"/>
</dbReference>
<organism evidence="10 11">
    <name type="scientific">Glacieibacterium arshaanense</name>
    <dbReference type="NCBI Taxonomy" id="2511025"/>
    <lineage>
        <taxon>Bacteria</taxon>
        <taxon>Pseudomonadati</taxon>
        <taxon>Pseudomonadota</taxon>
        <taxon>Alphaproteobacteria</taxon>
        <taxon>Sphingomonadales</taxon>
        <taxon>Sphingosinicellaceae</taxon>
        <taxon>Glacieibacterium</taxon>
    </lineage>
</organism>
<evidence type="ECO:0000313" key="10">
    <source>
        <dbReference type="EMBL" id="TFU06520.1"/>
    </source>
</evidence>
<comment type="subcellular location">
    <subcellularLocation>
        <location evidence="1">Cytoplasm</location>
    </subcellularLocation>
</comment>
<dbReference type="Gene3D" id="3.30.160.880">
    <property type="entry name" value="Cell division protein ZapA protomer, N-terminal domain"/>
    <property type="match status" value="1"/>
</dbReference>
<evidence type="ECO:0000256" key="7">
    <source>
        <dbReference type="ARBA" id="ARBA00024910"/>
    </source>
</evidence>
<accession>A0A4Y9ET68</accession>
<name>A0A4Y9ET68_9SPHN</name>
<evidence type="ECO:0000256" key="5">
    <source>
        <dbReference type="ARBA" id="ARBA00023210"/>
    </source>
</evidence>
<dbReference type="RefSeq" id="WP_135245244.1">
    <property type="nucleotide sequence ID" value="NZ_SIHO01000001.1"/>
</dbReference>
<keyword evidence="6" id="KW-0131">Cell cycle</keyword>
<dbReference type="OrthoDB" id="9797575at2"/>
<keyword evidence="11" id="KW-1185">Reference proteome</keyword>
<dbReference type="GO" id="GO:0030428">
    <property type="term" value="C:cell septum"/>
    <property type="evidence" value="ECO:0007669"/>
    <property type="project" value="TreeGrafter"/>
</dbReference>
<evidence type="ECO:0000256" key="2">
    <source>
        <dbReference type="ARBA" id="ARBA00015195"/>
    </source>
</evidence>
<protein>
    <recommendedName>
        <fullName evidence="2">Cell division protein ZapA</fullName>
    </recommendedName>
    <alternativeName>
        <fullName evidence="9">Z ring-associated protein ZapA</fullName>
    </alternativeName>
</protein>
<evidence type="ECO:0000256" key="9">
    <source>
        <dbReference type="ARBA" id="ARBA00033158"/>
    </source>
</evidence>
<comment type="subunit">
    <text evidence="8">Homodimer. Interacts with FtsZ.</text>
</comment>
<dbReference type="InterPro" id="IPR042233">
    <property type="entry name" value="Cell_div_ZapA_N"/>
</dbReference>
<dbReference type="AlphaFoldDB" id="A0A4Y9ET68"/>
<keyword evidence="4 10" id="KW-0132">Cell division</keyword>
<evidence type="ECO:0000256" key="4">
    <source>
        <dbReference type="ARBA" id="ARBA00022618"/>
    </source>
</evidence>
<evidence type="ECO:0000256" key="6">
    <source>
        <dbReference type="ARBA" id="ARBA00023306"/>
    </source>
</evidence>
<dbReference type="InterPro" id="IPR007838">
    <property type="entry name" value="Cell_div_ZapA-like"/>
</dbReference>
<evidence type="ECO:0000256" key="8">
    <source>
        <dbReference type="ARBA" id="ARBA00026068"/>
    </source>
</evidence>
<dbReference type="GO" id="GO:0032153">
    <property type="term" value="C:cell division site"/>
    <property type="evidence" value="ECO:0007669"/>
    <property type="project" value="TreeGrafter"/>
</dbReference>
<dbReference type="PANTHER" id="PTHR34981">
    <property type="entry name" value="CELL DIVISION PROTEIN ZAPA"/>
    <property type="match status" value="1"/>
</dbReference>
<gene>
    <name evidence="10" type="ORF">EUV02_05950</name>
</gene>
<dbReference type="PANTHER" id="PTHR34981:SF1">
    <property type="entry name" value="CELL DIVISION PROTEIN ZAPA"/>
    <property type="match status" value="1"/>
</dbReference>
<dbReference type="Proteomes" id="UP000297737">
    <property type="component" value="Unassembled WGS sequence"/>
</dbReference>
<dbReference type="GO" id="GO:0000921">
    <property type="term" value="P:septin ring assembly"/>
    <property type="evidence" value="ECO:0007669"/>
    <property type="project" value="TreeGrafter"/>
</dbReference>
<reference evidence="10 11" key="1">
    <citation type="submission" date="2019-02" db="EMBL/GenBank/DDBJ databases">
        <title>Polymorphobacter sp. isolated from the lake at the Tibet of China.</title>
        <authorList>
            <person name="Li A."/>
        </authorList>
    </citation>
    <scope>NUCLEOTIDE SEQUENCE [LARGE SCALE GENOMIC DNA]</scope>
    <source>
        <strain evidence="10 11">DJ1R-1</strain>
    </source>
</reference>
<dbReference type="Pfam" id="PF05164">
    <property type="entry name" value="ZapA"/>
    <property type="match status" value="1"/>
</dbReference>
<dbReference type="EMBL" id="SIHO01000001">
    <property type="protein sequence ID" value="TFU06520.1"/>
    <property type="molecule type" value="Genomic_DNA"/>
</dbReference>
<evidence type="ECO:0000313" key="11">
    <source>
        <dbReference type="Proteomes" id="UP000297737"/>
    </source>
</evidence>
<keyword evidence="5" id="KW-0717">Septation</keyword>
<dbReference type="InterPro" id="IPR036192">
    <property type="entry name" value="Cell_div_ZapA-like_sf"/>
</dbReference>
<keyword evidence="3" id="KW-0963">Cytoplasm</keyword>
<evidence type="ECO:0000256" key="3">
    <source>
        <dbReference type="ARBA" id="ARBA00022490"/>
    </source>
</evidence>
<dbReference type="GO" id="GO:0043093">
    <property type="term" value="P:FtsZ-dependent cytokinesis"/>
    <property type="evidence" value="ECO:0007669"/>
    <property type="project" value="TreeGrafter"/>
</dbReference>
<proteinExistence type="predicted"/>
<comment type="caution">
    <text evidence="10">The sequence shown here is derived from an EMBL/GenBank/DDBJ whole genome shotgun (WGS) entry which is preliminary data.</text>
</comment>
<sequence>MGQINVNIGGRSYPLACGDGEEAHLTELAEHLQRKADELTGALGTMSEPRLLLMAGILVADELFEVRKKNGAPDPAELARFAKLAARAEALAAAIEQTD</sequence>
<dbReference type="SUPFAM" id="SSF102829">
    <property type="entry name" value="Cell division protein ZapA-like"/>
    <property type="match status" value="1"/>
</dbReference>
<comment type="function">
    <text evidence="7">Activator of cell division through the inhibition of FtsZ GTPase activity, therefore promoting FtsZ assembly into bundles of protofilaments necessary for the formation of the division Z ring. It is recruited early at mid-cell but it is not essential for cell division.</text>
</comment>